<accession>A0ABY7V5N4</accession>
<feature type="domain" description="Aminoglycoside phosphotransferase" evidence="2">
    <location>
        <begin position="40"/>
        <end position="250"/>
    </location>
</feature>
<sequence length="340" mass="35397">MPAPAFPALHSVLDPAALSAWLAGSFGCAPPEVTFLRRGLNDTYRVDGLPAGGAILRVYRCGWRTPADAAWEDALTLRAASAGVGAARVIPHPDGARVLTLNAPEGPRLAALFGRVEGREPQPTQEDAARFGRAAAALHAAGEGLPAAGRFALDLAHLIDGPVARVLPLLAGEPELAREIQAAAGRTRAALEALEGQLTRVSCHGDLHGGNALVDGGGELHLFDFDCGGPGFAAYDLAVYGWDHALNSAPDDDTPWTVWAAFLEAYRAARPLTAADGAALGPFGVARALWFMGLYADLTGTWGSQLAGRRFFRSGLASIGRWEARHAVSSSAATSRAVSG</sequence>
<organism evidence="3 4">
    <name type="scientific">Deinococcus aquaticus</name>
    <dbReference type="NCBI Taxonomy" id="328692"/>
    <lineage>
        <taxon>Bacteria</taxon>
        <taxon>Thermotogati</taxon>
        <taxon>Deinococcota</taxon>
        <taxon>Deinococci</taxon>
        <taxon>Deinococcales</taxon>
        <taxon>Deinococcaceae</taxon>
        <taxon>Deinococcus</taxon>
    </lineage>
</organism>
<evidence type="ECO:0000256" key="1">
    <source>
        <dbReference type="ARBA" id="ARBA00038240"/>
    </source>
</evidence>
<proteinExistence type="inferred from homology"/>
<dbReference type="PANTHER" id="PTHR21064:SF6">
    <property type="entry name" value="AMINOGLYCOSIDE PHOSPHOTRANSFERASE DOMAIN-CONTAINING PROTEIN"/>
    <property type="match status" value="1"/>
</dbReference>
<evidence type="ECO:0000313" key="3">
    <source>
        <dbReference type="EMBL" id="WDA59197.1"/>
    </source>
</evidence>
<comment type="similarity">
    <text evidence="1">Belongs to the pseudomonas-type ThrB family.</text>
</comment>
<name>A0ABY7V5N4_9DEIO</name>
<protein>
    <submittedName>
        <fullName evidence="3">Phosphotransferase</fullName>
    </submittedName>
</protein>
<gene>
    <name evidence="3" type="ORF">M8445_02995</name>
</gene>
<dbReference type="Gene3D" id="3.90.1200.10">
    <property type="match status" value="1"/>
</dbReference>
<dbReference type="Proteomes" id="UP001217044">
    <property type="component" value="Chromosome"/>
</dbReference>
<dbReference type="Pfam" id="PF01636">
    <property type="entry name" value="APH"/>
    <property type="match status" value="1"/>
</dbReference>
<evidence type="ECO:0000259" key="2">
    <source>
        <dbReference type="Pfam" id="PF01636"/>
    </source>
</evidence>
<dbReference type="PANTHER" id="PTHR21064">
    <property type="entry name" value="AMINOGLYCOSIDE PHOSPHOTRANSFERASE DOMAIN-CONTAINING PROTEIN-RELATED"/>
    <property type="match status" value="1"/>
</dbReference>
<dbReference type="SUPFAM" id="SSF56112">
    <property type="entry name" value="Protein kinase-like (PK-like)"/>
    <property type="match status" value="1"/>
</dbReference>
<dbReference type="InterPro" id="IPR002575">
    <property type="entry name" value="Aminoglycoside_PTrfase"/>
</dbReference>
<dbReference type="InterPro" id="IPR050249">
    <property type="entry name" value="Pseudomonas-type_ThrB"/>
</dbReference>
<dbReference type="RefSeq" id="WP_273989560.1">
    <property type="nucleotide sequence ID" value="NZ_BAABQT010000006.1"/>
</dbReference>
<keyword evidence="4" id="KW-1185">Reference proteome</keyword>
<dbReference type="InterPro" id="IPR011009">
    <property type="entry name" value="Kinase-like_dom_sf"/>
</dbReference>
<dbReference type="EMBL" id="CP115165">
    <property type="protein sequence ID" value="WDA59197.1"/>
    <property type="molecule type" value="Genomic_DNA"/>
</dbReference>
<reference evidence="3 4" key="1">
    <citation type="submission" date="2022-12" db="EMBL/GenBank/DDBJ databases">
        <title>Genome Sequence of Deinococcus aquaticus Type Strain PB314.</title>
        <authorList>
            <person name="Albert C."/>
            <person name="Hill J."/>
            <person name="Boren L."/>
            <person name="Scholz-Ng S."/>
            <person name="Fatema N."/>
            <person name="Grosso R."/>
            <person name="Soboslay E."/>
            <person name="Tuohy J."/>
        </authorList>
    </citation>
    <scope>NUCLEOTIDE SEQUENCE [LARGE SCALE GENOMIC DNA]</scope>
    <source>
        <strain evidence="3 4">PB-314</strain>
    </source>
</reference>
<evidence type="ECO:0000313" key="4">
    <source>
        <dbReference type="Proteomes" id="UP001217044"/>
    </source>
</evidence>